<evidence type="ECO:0000259" key="14">
    <source>
        <dbReference type="PROSITE" id="PS51393"/>
    </source>
</evidence>
<keyword evidence="8" id="KW-0443">Lipid metabolism</keyword>
<feature type="domain" description="PLAT" evidence="13">
    <location>
        <begin position="35"/>
        <end position="156"/>
    </location>
</feature>
<dbReference type="GO" id="GO:0006633">
    <property type="term" value="P:fatty acid biosynthetic process"/>
    <property type="evidence" value="ECO:0007669"/>
    <property type="project" value="UniProtKB-KW"/>
</dbReference>
<evidence type="ECO:0000256" key="8">
    <source>
        <dbReference type="ARBA" id="ARBA00023098"/>
    </source>
</evidence>
<reference evidence="15" key="1">
    <citation type="submission" date="2018-11" db="EMBL/GenBank/DDBJ databases">
        <authorList>
            <person name="Grassa J C."/>
        </authorList>
    </citation>
    <scope>NUCLEOTIDE SEQUENCE [LARGE SCALE GENOMIC DNA]</scope>
</reference>
<dbReference type="Proteomes" id="UP000596661">
    <property type="component" value="Chromosome 7"/>
</dbReference>
<dbReference type="SUPFAM" id="SSF49723">
    <property type="entry name" value="Lipase/lipooxygenase domain (PLAT/LH2 domain)"/>
    <property type="match status" value="1"/>
</dbReference>
<evidence type="ECO:0000313" key="16">
    <source>
        <dbReference type="Proteomes" id="UP000596661"/>
    </source>
</evidence>
<dbReference type="GO" id="GO:0016702">
    <property type="term" value="F:oxidoreductase activity, acting on single donors with incorporation of molecular oxygen, incorporation of two atoms of oxygen"/>
    <property type="evidence" value="ECO:0007669"/>
    <property type="project" value="InterPro"/>
</dbReference>
<reference evidence="15" key="2">
    <citation type="submission" date="2021-03" db="UniProtKB">
        <authorList>
            <consortium name="EnsemblPlants"/>
        </authorList>
    </citation>
    <scope>IDENTIFICATION</scope>
</reference>
<keyword evidence="2 11" id="KW-0444">Lipid biosynthesis</keyword>
<protein>
    <recommendedName>
        <fullName evidence="11">Lipoxygenase</fullName>
        <ecNumber evidence="11">1.13.11.-</ecNumber>
    </recommendedName>
</protein>
<feature type="region of interest" description="Disordered" evidence="12">
    <location>
        <begin position="220"/>
        <end position="243"/>
    </location>
</feature>
<organism evidence="15 16">
    <name type="scientific">Cannabis sativa</name>
    <name type="common">Hemp</name>
    <name type="synonym">Marijuana</name>
    <dbReference type="NCBI Taxonomy" id="3483"/>
    <lineage>
        <taxon>Eukaryota</taxon>
        <taxon>Viridiplantae</taxon>
        <taxon>Streptophyta</taxon>
        <taxon>Embryophyta</taxon>
        <taxon>Tracheophyta</taxon>
        <taxon>Spermatophyta</taxon>
        <taxon>Magnoliopsida</taxon>
        <taxon>eudicotyledons</taxon>
        <taxon>Gunneridae</taxon>
        <taxon>Pentapetalae</taxon>
        <taxon>rosids</taxon>
        <taxon>fabids</taxon>
        <taxon>Rosales</taxon>
        <taxon>Cannabaceae</taxon>
        <taxon>Cannabis</taxon>
    </lineage>
</organism>
<dbReference type="PROSITE" id="PS51393">
    <property type="entry name" value="LIPOXYGENASE_3"/>
    <property type="match status" value="1"/>
</dbReference>
<dbReference type="InterPro" id="IPR000907">
    <property type="entry name" value="LipOase"/>
</dbReference>
<feature type="region of interest" description="Disordered" evidence="12">
    <location>
        <begin position="747"/>
        <end position="767"/>
    </location>
</feature>
<dbReference type="SUPFAM" id="SSF48484">
    <property type="entry name" value="Lipoxigenase"/>
    <property type="match status" value="1"/>
</dbReference>
<dbReference type="PANTHER" id="PTHR11771">
    <property type="entry name" value="LIPOXYGENASE"/>
    <property type="match status" value="1"/>
</dbReference>
<keyword evidence="5" id="KW-0276">Fatty acid metabolism</keyword>
<dbReference type="InterPro" id="IPR020834">
    <property type="entry name" value="LipOase_CS"/>
</dbReference>
<feature type="domain" description="Lipoxygenase" evidence="14">
    <location>
        <begin position="159"/>
        <end position="767"/>
    </location>
</feature>
<dbReference type="Pfam" id="PF00305">
    <property type="entry name" value="Lipoxygenase"/>
    <property type="match status" value="1"/>
</dbReference>
<dbReference type="EC" id="1.13.11.-" evidence="11"/>
<keyword evidence="7" id="KW-0560">Oxidoreductase</keyword>
<dbReference type="FunFam" id="4.10.372.10:FF:000001">
    <property type="entry name" value="Lipoxygenase"/>
    <property type="match status" value="1"/>
</dbReference>
<dbReference type="PROSITE" id="PS00081">
    <property type="entry name" value="LIPOXYGENASE_2"/>
    <property type="match status" value="1"/>
</dbReference>
<evidence type="ECO:0000256" key="6">
    <source>
        <dbReference type="ARBA" id="ARBA00022964"/>
    </source>
</evidence>
<dbReference type="Gramene" id="evm.model.07.1781">
    <property type="protein sequence ID" value="cds.evm.model.07.1781"/>
    <property type="gene ID" value="evm.TU.07.1781"/>
</dbReference>
<evidence type="ECO:0000256" key="7">
    <source>
        <dbReference type="ARBA" id="ARBA00023002"/>
    </source>
</evidence>
<evidence type="ECO:0000256" key="9">
    <source>
        <dbReference type="ARBA" id="ARBA00023160"/>
    </source>
</evidence>
<dbReference type="PRINTS" id="PR00087">
    <property type="entry name" value="LIPOXYGENASE"/>
</dbReference>
<dbReference type="InterPro" id="IPR036226">
    <property type="entry name" value="LipOase_C_sf"/>
</dbReference>
<dbReference type="InterPro" id="IPR036392">
    <property type="entry name" value="PLAT/LH2_dom_sf"/>
</dbReference>
<dbReference type="Gene3D" id="1.20.245.10">
    <property type="entry name" value="Lipoxygenase-1, Domain 5"/>
    <property type="match status" value="1"/>
</dbReference>
<evidence type="ECO:0000256" key="3">
    <source>
        <dbReference type="ARBA" id="ARBA00022723"/>
    </source>
</evidence>
<dbReference type="Gene3D" id="2.60.60.20">
    <property type="entry name" value="PLAT/LH2 domain"/>
    <property type="match status" value="1"/>
</dbReference>
<dbReference type="GO" id="GO:0034440">
    <property type="term" value="P:lipid oxidation"/>
    <property type="evidence" value="ECO:0007669"/>
    <property type="project" value="InterPro"/>
</dbReference>
<dbReference type="InterPro" id="IPR013819">
    <property type="entry name" value="LipOase_C"/>
</dbReference>
<dbReference type="AlphaFoldDB" id="A0A803Q3V7"/>
<dbReference type="InterPro" id="IPR001024">
    <property type="entry name" value="PLAT/LH2_dom"/>
</dbReference>
<sequence>MFIGKVVDALSGGNDDKKMINGKVVLSKKNVLEFNPLATSVNAGSAILDRVVEFLGGGVSLQLVSANKVGKETKLEDWVTSAPTIIPGDSVFKVSFEWDESIGVPEAVIFKNNHVEELFLKTITLDDVPGEGVVQFICYSWVYSANKYDYDRVFFRNKSYLPSATPAPLLKYRKEELQNLRGDGKGERKEWDRVYDYDVYNDLGEPDKGEDFARKILGGNSEFPYPRRGRTGRPPTKTDPKTESRLKAVNLTKPLDPVESLDIYVPRDERFGHLKMSDFLAYAIKALSHAVVPALKHFFDETPNEFDKFQEVHELYEGGLELPTKVFDKIRKAVPVDMLKELLRSDGEKFLKFPMPDVIKESKSAWRTDEEFGREMLAGVHPVLIASLKEFPPTSKLDKKLYGDHTSKITKEHIQNYLEGLDVDTALNQNKLFILDHHDSFIPYMRRINTTLTKAYATRTILFLTKDGTLKPIAIELSLPHQDGDEHGAVSKVYTPTEEGVEGTIWQLAKAYVAVNDVCYHQVYSHWLKTHCVSEPFVIATNRQLSVLHPIHKLLQPHFRDTMNINALARQTLINADGLVELAFFQGKYAMESSSLIYKDWVFTEQALPTDLLKRGVAVKDENSPHGLRLLIEDYPYAVDGLEIWFAINSWVKEYCSYYYKTDDTIQNDTEIQAWWKEIREVGHGDKKDETWWPKMQTIEELVESCTTIIWISSALHAAVNFGQYAYEGFLLNRPTLSREFMPEKGTPKYEELKSDPEKGMLRTKSI</sequence>
<dbReference type="PROSITE" id="PS50095">
    <property type="entry name" value="PLAT"/>
    <property type="match status" value="1"/>
</dbReference>
<proteinExistence type="inferred from homology"/>
<evidence type="ECO:0000256" key="10">
    <source>
        <dbReference type="PROSITE-ProRule" id="PRU00152"/>
    </source>
</evidence>
<feature type="compositionally biased region" description="Basic and acidic residues" evidence="12">
    <location>
        <begin position="747"/>
        <end position="761"/>
    </location>
</feature>
<name>A0A803Q3V7_CANSA</name>
<comment type="similarity">
    <text evidence="1 11">Belongs to the lipoxygenase family.</text>
</comment>
<dbReference type="GO" id="GO:0046872">
    <property type="term" value="F:metal ion binding"/>
    <property type="evidence" value="ECO:0007669"/>
    <property type="project" value="UniProtKB-UniRule"/>
</dbReference>
<dbReference type="UniPathway" id="UPA00382"/>
<dbReference type="GO" id="GO:0031408">
    <property type="term" value="P:oxylipin biosynthetic process"/>
    <property type="evidence" value="ECO:0007669"/>
    <property type="project" value="UniProtKB-UniRule"/>
</dbReference>
<dbReference type="InterPro" id="IPR027433">
    <property type="entry name" value="Lipoxygenase_dom_3"/>
</dbReference>
<comment type="caution">
    <text evidence="10">Lacks conserved residue(s) required for the propagation of feature annotation.</text>
</comment>
<accession>A0A803Q3V7</accession>
<evidence type="ECO:0000256" key="5">
    <source>
        <dbReference type="ARBA" id="ARBA00022832"/>
    </source>
</evidence>
<dbReference type="Pfam" id="PF01477">
    <property type="entry name" value="PLAT"/>
    <property type="match status" value="1"/>
</dbReference>
<dbReference type="OMA" id="MHEREFF"/>
<dbReference type="Gene3D" id="3.10.450.60">
    <property type="match status" value="1"/>
</dbReference>
<dbReference type="EnsemblPlants" id="evm.model.07.1781">
    <property type="protein sequence ID" value="cds.evm.model.07.1781"/>
    <property type="gene ID" value="evm.TU.07.1781"/>
</dbReference>
<keyword evidence="16" id="KW-1185">Reference proteome</keyword>
<evidence type="ECO:0000256" key="4">
    <source>
        <dbReference type="ARBA" id="ARBA00022767"/>
    </source>
</evidence>
<dbReference type="Gene3D" id="4.10.375.10">
    <property type="entry name" value="Lipoxygenase-1, Domain 2"/>
    <property type="match status" value="1"/>
</dbReference>
<evidence type="ECO:0000256" key="1">
    <source>
        <dbReference type="ARBA" id="ARBA00009419"/>
    </source>
</evidence>
<evidence type="ECO:0000256" key="12">
    <source>
        <dbReference type="SAM" id="MobiDB-lite"/>
    </source>
</evidence>
<dbReference type="InterPro" id="IPR001246">
    <property type="entry name" value="LipOase_plant"/>
</dbReference>
<dbReference type="EMBL" id="UZAU01000675">
    <property type="status" value="NOT_ANNOTATED_CDS"/>
    <property type="molecule type" value="Genomic_DNA"/>
</dbReference>
<evidence type="ECO:0000256" key="2">
    <source>
        <dbReference type="ARBA" id="ARBA00022516"/>
    </source>
</evidence>
<keyword evidence="9 11" id="KW-0275">Fatty acid biosynthesis</keyword>
<evidence type="ECO:0000259" key="13">
    <source>
        <dbReference type="PROSITE" id="PS50095"/>
    </source>
</evidence>
<dbReference type="Gene3D" id="4.10.372.10">
    <property type="entry name" value="Lipoxygenase-1, Domain 3"/>
    <property type="match status" value="1"/>
</dbReference>
<dbReference type="FunFam" id="3.10.450.60:FF:000002">
    <property type="entry name" value="Lipoxygenase"/>
    <property type="match status" value="1"/>
</dbReference>
<comment type="pathway">
    <text evidence="11">Lipid metabolism; oxylipin biosynthesis.</text>
</comment>
<keyword evidence="6" id="KW-0223">Dioxygenase</keyword>
<dbReference type="PRINTS" id="PR00468">
    <property type="entry name" value="PLTLPOXGNASE"/>
</dbReference>
<dbReference type="SMART" id="SM00308">
    <property type="entry name" value="LH2"/>
    <property type="match status" value="1"/>
</dbReference>
<dbReference type="FunFam" id="4.10.375.10:FF:000001">
    <property type="entry name" value="Lipoxygenase"/>
    <property type="match status" value="1"/>
</dbReference>
<evidence type="ECO:0000313" key="15">
    <source>
        <dbReference type="EnsemblPlants" id="cds.evm.model.07.1781"/>
    </source>
</evidence>
<evidence type="ECO:0000256" key="11">
    <source>
        <dbReference type="RuleBase" id="RU003975"/>
    </source>
</evidence>
<keyword evidence="3" id="KW-0479">Metal-binding</keyword>
<comment type="function">
    <text evidence="11">Plant lipoxygenase may be involved in a number of diverse aspects of plant physiology including growth and development, pest resistance, and senescence or responses to wounding.</text>
</comment>
<keyword evidence="4 11" id="KW-0925">Oxylipin biosynthesis</keyword>